<evidence type="ECO:0000256" key="2">
    <source>
        <dbReference type="ARBA" id="ARBA00023002"/>
    </source>
</evidence>
<dbReference type="InterPro" id="IPR020904">
    <property type="entry name" value="Sc_DH/Rdtase_CS"/>
</dbReference>
<keyword evidence="2" id="KW-0560">Oxidoreductase</keyword>
<organism evidence="4 5">
    <name type="scientific">Salinisphaera japonica YTM-1</name>
    <dbReference type="NCBI Taxonomy" id="1209778"/>
    <lineage>
        <taxon>Bacteria</taxon>
        <taxon>Pseudomonadati</taxon>
        <taxon>Pseudomonadota</taxon>
        <taxon>Gammaproteobacteria</taxon>
        <taxon>Salinisphaerales</taxon>
        <taxon>Salinisphaeraceae</taxon>
        <taxon>Salinisphaera</taxon>
    </lineage>
</organism>
<protein>
    <submittedName>
        <fullName evidence="4">Short-chain dehydrogenase</fullName>
    </submittedName>
</protein>
<keyword evidence="5" id="KW-1185">Reference proteome</keyword>
<dbReference type="Gene3D" id="3.40.50.720">
    <property type="entry name" value="NAD(P)-binding Rossmann-like Domain"/>
    <property type="match status" value="1"/>
</dbReference>
<dbReference type="PROSITE" id="PS00061">
    <property type="entry name" value="ADH_SHORT"/>
    <property type="match status" value="1"/>
</dbReference>
<dbReference type="PRINTS" id="PR00080">
    <property type="entry name" value="SDRFAMILY"/>
</dbReference>
<dbReference type="PANTHER" id="PTHR43008:SF7">
    <property type="entry name" value="SHORT CHAIN DEHYDROGENASE_REDUCTASE (AFU_ORTHOLOGUE AFUA_2G00830)"/>
    <property type="match status" value="1"/>
</dbReference>
<dbReference type="InterPro" id="IPR002347">
    <property type="entry name" value="SDR_fam"/>
</dbReference>
<dbReference type="InterPro" id="IPR036291">
    <property type="entry name" value="NAD(P)-bd_dom_sf"/>
</dbReference>
<dbReference type="PRINTS" id="PR00081">
    <property type="entry name" value="GDHRDH"/>
</dbReference>
<accession>A0A423PYH2</accession>
<sequence length="296" mass="31311">MEQIMSTSTHPAIQPGHAAVVTGAASGIGLAAASHFAARGMHIVLADRPGHALDDAVEDVRAATRSAGQADVQVRGRPIDVADFEAVQALADEAARDFDHIGIVMNNAGVNAGGGAFEKMDRWRALMGVNLWGVIHGGQAFAPKLLAQTGPAAIINTGSKQGITNPPGDTAYNVTKAGVKTYTEALAHELRNAEGGDDLSVHLLVPGFTYTGMSKARHATQPAEAWTPEQVIERLDHAMAAGDFYVICPDNAVDEETDRRRTAWAAGDITENRPALSRWHPDYKDAFEAYVNGGDA</sequence>
<proteinExistence type="inferred from homology"/>
<dbReference type="Pfam" id="PF00106">
    <property type="entry name" value="adh_short"/>
    <property type="match status" value="1"/>
</dbReference>
<evidence type="ECO:0000256" key="1">
    <source>
        <dbReference type="ARBA" id="ARBA00006484"/>
    </source>
</evidence>
<dbReference type="SUPFAM" id="SSF51735">
    <property type="entry name" value="NAD(P)-binding Rossmann-fold domains"/>
    <property type="match status" value="1"/>
</dbReference>
<dbReference type="Proteomes" id="UP000285310">
    <property type="component" value="Unassembled WGS sequence"/>
</dbReference>
<dbReference type="GO" id="GO:0050664">
    <property type="term" value="F:oxidoreductase activity, acting on NAD(P)H, oxygen as acceptor"/>
    <property type="evidence" value="ECO:0007669"/>
    <property type="project" value="TreeGrafter"/>
</dbReference>
<name>A0A423PYH2_9GAMM</name>
<comment type="caution">
    <text evidence="4">The sequence shown here is derived from an EMBL/GenBank/DDBJ whole genome shotgun (WGS) entry which is preliminary data.</text>
</comment>
<evidence type="ECO:0000256" key="3">
    <source>
        <dbReference type="RuleBase" id="RU000363"/>
    </source>
</evidence>
<evidence type="ECO:0000313" key="5">
    <source>
        <dbReference type="Proteomes" id="UP000285310"/>
    </source>
</evidence>
<gene>
    <name evidence="4" type="ORF">SAJA_04765</name>
</gene>
<dbReference type="InParanoid" id="A0A423PYH2"/>
<dbReference type="CDD" id="cd05233">
    <property type="entry name" value="SDR_c"/>
    <property type="match status" value="1"/>
</dbReference>
<reference evidence="4 5" key="1">
    <citation type="submission" date="2013-10" db="EMBL/GenBank/DDBJ databases">
        <title>Salinisphaera japonica YTM-1 Genome Sequencing.</title>
        <authorList>
            <person name="Lai Q."/>
            <person name="Li C."/>
            <person name="Shao Z."/>
        </authorList>
    </citation>
    <scope>NUCLEOTIDE SEQUENCE [LARGE SCALE GENOMIC DNA]</scope>
    <source>
        <strain evidence="4 5">YTM-1</strain>
    </source>
</reference>
<evidence type="ECO:0000313" key="4">
    <source>
        <dbReference type="EMBL" id="ROO30656.1"/>
    </source>
</evidence>
<dbReference type="AlphaFoldDB" id="A0A423PYH2"/>
<comment type="similarity">
    <text evidence="1 3">Belongs to the short-chain dehydrogenases/reductases (SDR) family.</text>
</comment>
<dbReference type="PANTHER" id="PTHR43008">
    <property type="entry name" value="BENZIL REDUCTASE"/>
    <property type="match status" value="1"/>
</dbReference>
<dbReference type="EMBL" id="AYKG01000011">
    <property type="protein sequence ID" value="ROO30656.1"/>
    <property type="molecule type" value="Genomic_DNA"/>
</dbReference>